<comment type="caution">
    <text evidence="9">The sequence shown here is derived from an EMBL/GenBank/DDBJ whole genome shotgun (WGS) entry which is preliminary data.</text>
</comment>
<evidence type="ECO:0000256" key="1">
    <source>
        <dbReference type="ARBA" id="ARBA00007401"/>
    </source>
</evidence>
<dbReference type="Gene3D" id="2.60.120.260">
    <property type="entry name" value="Galactose-binding domain-like"/>
    <property type="match status" value="1"/>
</dbReference>
<feature type="domain" description="Beta-mannosidase-like galactose-binding" evidence="8">
    <location>
        <begin position="284"/>
        <end position="442"/>
    </location>
</feature>
<evidence type="ECO:0000313" key="9">
    <source>
        <dbReference type="EMBL" id="PZQ59704.1"/>
    </source>
</evidence>
<evidence type="ECO:0000256" key="2">
    <source>
        <dbReference type="ARBA" id="ARBA00022801"/>
    </source>
</evidence>
<dbReference type="InterPro" id="IPR006103">
    <property type="entry name" value="Glyco_hydro_2_cat"/>
</dbReference>
<evidence type="ECO:0000259" key="5">
    <source>
        <dbReference type="Pfam" id="PF00703"/>
    </source>
</evidence>
<dbReference type="SUPFAM" id="SSF49899">
    <property type="entry name" value="Concanavalin A-like lectins/glucanases"/>
    <property type="match status" value="1"/>
</dbReference>
<comment type="similarity">
    <text evidence="1">Belongs to the glycosyl hydrolase 2 family.</text>
</comment>
<dbReference type="AlphaFoldDB" id="A0A2W5P3A2"/>
<dbReference type="SUPFAM" id="SSF49785">
    <property type="entry name" value="Galactose-binding domain-like"/>
    <property type="match status" value="1"/>
</dbReference>
<feature type="domain" description="Glycoside hydrolase family 2 immunoglobulin-like beta-sandwich" evidence="5">
    <location>
        <begin position="452"/>
        <end position="564"/>
    </location>
</feature>
<feature type="domain" description="Exo-beta-D-glucosaminidase Ig-fold" evidence="7">
    <location>
        <begin position="1024"/>
        <end position="1130"/>
    </location>
</feature>
<dbReference type="InterPro" id="IPR008979">
    <property type="entry name" value="Galactose-bd-like_sf"/>
</dbReference>
<dbReference type="InterPro" id="IPR036156">
    <property type="entry name" value="Beta-gal/glucu_dom_sf"/>
</dbReference>
<dbReference type="GO" id="GO:0005975">
    <property type="term" value="P:carbohydrate metabolic process"/>
    <property type="evidence" value="ECO:0007669"/>
    <property type="project" value="InterPro"/>
</dbReference>
<organism evidence="9 10">
    <name type="scientific">Sphingomonas taxi</name>
    <dbReference type="NCBI Taxonomy" id="1549858"/>
    <lineage>
        <taxon>Bacteria</taxon>
        <taxon>Pseudomonadati</taxon>
        <taxon>Pseudomonadota</taxon>
        <taxon>Alphaproteobacteria</taxon>
        <taxon>Sphingomonadales</taxon>
        <taxon>Sphingomonadaceae</taxon>
        <taxon>Sphingomonas</taxon>
    </lineage>
</organism>
<protein>
    <submittedName>
        <fullName evidence="9">Glycoside hydrolase family 2</fullName>
    </submittedName>
</protein>
<reference evidence="9 10" key="1">
    <citation type="submission" date="2017-08" db="EMBL/GenBank/DDBJ databases">
        <title>Infants hospitalized years apart are colonized by the same room-sourced microbial strains.</title>
        <authorList>
            <person name="Brooks B."/>
            <person name="Olm M.R."/>
            <person name="Firek B.A."/>
            <person name="Baker R."/>
            <person name="Thomas B.C."/>
            <person name="Morowitz M.J."/>
            <person name="Banfield J.F."/>
        </authorList>
    </citation>
    <scope>NUCLEOTIDE SEQUENCE [LARGE SCALE GENOMIC DNA]</scope>
    <source>
        <strain evidence="9">S2_005_001_R1_22</strain>
    </source>
</reference>
<evidence type="ECO:0000313" key="10">
    <source>
        <dbReference type="Proteomes" id="UP000249229"/>
    </source>
</evidence>
<dbReference type="EMBL" id="QFQI01000008">
    <property type="protein sequence ID" value="PZQ59704.1"/>
    <property type="molecule type" value="Genomic_DNA"/>
</dbReference>
<evidence type="ECO:0000259" key="7">
    <source>
        <dbReference type="Pfam" id="PF18368"/>
    </source>
</evidence>
<dbReference type="InterPro" id="IPR013783">
    <property type="entry name" value="Ig-like_fold"/>
</dbReference>
<dbReference type="InterPro" id="IPR041351">
    <property type="entry name" value="Ig_GlcNase"/>
</dbReference>
<keyword evidence="4" id="KW-0732">Signal</keyword>
<proteinExistence type="inferred from homology"/>
<feature type="domain" description="Glycoside hydrolase family 2 catalytic" evidence="6">
    <location>
        <begin position="641"/>
        <end position="777"/>
    </location>
</feature>
<gene>
    <name evidence="9" type="ORF">DI544_11325</name>
</gene>
<dbReference type="Gene3D" id="2.60.120.200">
    <property type="match status" value="1"/>
</dbReference>
<sequence length="1144" mass="123396">MMMRVKIGSAGLLLAATMLTAAGVAAQEIGNAGPYNARFLAGGIGVERPLEGADALVAAGRGYTIATWIEADASPAGEVVLVRIGDPDAARALSLRDGRVELRDGRVVIRGVAVPRGWHHLAAVSDGGRVTLYLDGRRVGGGTARAIPVAPRIAIAPVTSGAPHFGGQLIDAHVAARTMDAGEVAALARARPDAALVQMTEVGVGWPFQKQANIGLTTQQDAWTLPRSRDGAYSAPVARPLPDAPVMQPLAANRWQVNGWMLAAAPEVQGDGAALSRPGTPAGTWRAATVPGTVLQTLVDRGVYPDPYYGLNNLRIPESLARQDYWYRTRFTVPAGAAGKRLTLVFGGINYASEIWANGKRIGDTHGAFIRGQFDYTPVAGENVIAVRVSPPPHPGIPHEQSVRAGVGENGGQLAIDGPTFVATEGWDWIPGIRDRNTGLWRPVELVATGAVRIGDPHVVTDLPLPRTDRADVYVTVPIDNAGPAAPVTVRVAFEGVTIEKRVTAPAGHSEVAFTPAEFRQLRVADPKLWWPNGYGAPHLYDVTYQVADATGVSDIRKGRFGIREVSYDLSLFDAAGALRRVNVQTTDGGLAGTPLIDVRHAAIKQTPTGWAESLTAAGERSAAVTPVAETLPEPHLTIRVNGVRIAARGGNWGMDDAMKRISYDRLAPYFRLQREAHMNVIRNWMGNNNEEEFFDLADENGMMVLNDFWQSTQNFQIEPEDAALFLSNARDTIARYRNHPSIILWFGRNEGVPYPVLNEGLAKAVFELDGTRWFTGSSNVVNLQGSGPYNYRAPVGYFTDLATGFSVETGTPSLSTAESIASYVPAGDRWPLGDVLAYHDWHFGGNGDTRTFMAALDRRYGTGTDFADFERKAQMMNLETHKAMYEGFLGHLWTKNSGRLLWMTHPAWPSNAWQIYSWDYDTQASYYGAKKAAEPLHVQLNLPGNELVVLNTTQVDRRGLTARVKVVGLDNRELFTRDTAVDALANRATPLAAVPLTTLFAEHPMVLVKLSLLAADGTSVSENFYWRGRDEDAYRQLDSLAPAALTASAESGPPEGADRVVRVTLANDTAVPALNAKLTLVDGKGDRILPAFYDDNYVSLLPGERRTIAIRYPASAAGAGRLTLAGWNVPRTVVDVAGGAARP</sequence>
<dbReference type="Pfam" id="PF22666">
    <property type="entry name" value="Glyco_hydro_2_N2"/>
    <property type="match status" value="1"/>
</dbReference>
<dbReference type="Pfam" id="PF02836">
    <property type="entry name" value="Glyco_hydro_2_C"/>
    <property type="match status" value="1"/>
</dbReference>
<evidence type="ECO:0000256" key="3">
    <source>
        <dbReference type="ARBA" id="ARBA00023295"/>
    </source>
</evidence>
<dbReference type="InterPro" id="IPR006102">
    <property type="entry name" value="Ig-like_GH2"/>
</dbReference>
<dbReference type="PANTHER" id="PTHR43536:SF1">
    <property type="entry name" value="MANNOSYLGLYCOPROTEIN ENDO-BETA-MANNOSIDASE"/>
    <property type="match status" value="1"/>
</dbReference>
<feature type="chain" id="PRO_5015839364" evidence="4">
    <location>
        <begin position="22"/>
        <end position="1144"/>
    </location>
</feature>
<feature type="signal peptide" evidence="4">
    <location>
        <begin position="1"/>
        <end position="21"/>
    </location>
</feature>
<dbReference type="SUPFAM" id="SSF51445">
    <property type="entry name" value="(Trans)glycosidases"/>
    <property type="match status" value="1"/>
</dbReference>
<dbReference type="Pfam" id="PF13385">
    <property type="entry name" value="Laminin_G_3"/>
    <property type="match status" value="1"/>
</dbReference>
<dbReference type="PANTHER" id="PTHR43536">
    <property type="entry name" value="MANNOSYLGLYCOPROTEIN ENDO-BETA-MANNOSIDASE"/>
    <property type="match status" value="1"/>
</dbReference>
<dbReference type="Proteomes" id="UP000249229">
    <property type="component" value="Unassembled WGS sequence"/>
</dbReference>
<evidence type="ECO:0000256" key="4">
    <source>
        <dbReference type="SAM" id="SignalP"/>
    </source>
</evidence>
<dbReference type="InterPro" id="IPR017853">
    <property type="entry name" value="GH"/>
</dbReference>
<dbReference type="Gene3D" id="2.60.40.10">
    <property type="entry name" value="Immunoglobulins"/>
    <property type="match status" value="3"/>
</dbReference>
<dbReference type="Pfam" id="PF00703">
    <property type="entry name" value="Glyco_hydro_2"/>
    <property type="match status" value="1"/>
</dbReference>
<dbReference type="SUPFAM" id="SSF49303">
    <property type="entry name" value="beta-Galactosidase/glucuronidase domain"/>
    <property type="match status" value="3"/>
</dbReference>
<name>A0A2W5P3A2_9SPHN</name>
<accession>A0A2W5P3A2</accession>
<dbReference type="InterPro" id="IPR013320">
    <property type="entry name" value="ConA-like_dom_sf"/>
</dbReference>
<dbReference type="InterPro" id="IPR043534">
    <property type="entry name" value="EBDG/EBM"/>
</dbReference>
<evidence type="ECO:0000259" key="6">
    <source>
        <dbReference type="Pfam" id="PF02836"/>
    </source>
</evidence>
<dbReference type="Pfam" id="PF18368">
    <property type="entry name" value="Ig_GlcNase"/>
    <property type="match status" value="1"/>
</dbReference>
<dbReference type="GO" id="GO:0004553">
    <property type="term" value="F:hydrolase activity, hydrolyzing O-glycosyl compounds"/>
    <property type="evidence" value="ECO:0007669"/>
    <property type="project" value="InterPro"/>
</dbReference>
<keyword evidence="3" id="KW-0326">Glycosidase</keyword>
<dbReference type="InterPro" id="IPR054593">
    <property type="entry name" value="Beta-mannosidase-like_N2"/>
</dbReference>
<evidence type="ECO:0000259" key="8">
    <source>
        <dbReference type="Pfam" id="PF22666"/>
    </source>
</evidence>
<keyword evidence="2 9" id="KW-0378">Hydrolase</keyword>
<dbReference type="Gene3D" id="3.20.20.80">
    <property type="entry name" value="Glycosidases"/>
    <property type="match status" value="1"/>
</dbReference>